<keyword evidence="1" id="KW-0812">Transmembrane</keyword>
<dbReference type="RefSeq" id="WP_115375118.1">
    <property type="nucleotide sequence ID" value="NZ_QASA01000001.1"/>
</dbReference>
<dbReference type="EMBL" id="QASA01000001">
    <property type="protein sequence ID" value="RDC66225.1"/>
    <property type="molecule type" value="Genomic_DNA"/>
</dbReference>
<keyword evidence="3" id="KW-1185">Reference proteome</keyword>
<sequence length="200" mass="22740">MNKVLKAFLILIGILFTLAGGFFLFIHIAFEGIFTEPSYFKADLVENFEERKTHIFEAKNYFKSIVPKETFVKVEFEKGQLGIFHIKKNGIYQNNWNLDIDSKKVDSLLQVLGWTKTELNTLKSKLDKANCVSAASGNPVNIGWQRSGMGMYFYNIFDQNLNDSLISEYNDSCTYIFYKDNVVLEYGGGATGSQCFPGLK</sequence>
<evidence type="ECO:0000313" key="3">
    <source>
        <dbReference type="Proteomes" id="UP000253919"/>
    </source>
</evidence>
<reference evidence="2 3" key="1">
    <citation type="submission" date="2018-04" db="EMBL/GenBank/DDBJ databases">
        <title>Adhaeribacter sp. HMF7616 genome sequencing and assembly.</title>
        <authorList>
            <person name="Kang H."/>
            <person name="Kang J."/>
            <person name="Cha I."/>
            <person name="Kim H."/>
            <person name="Joh K."/>
        </authorList>
    </citation>
    <scope>NUCLEOTIDE SEQUENCE [LARGE SCALE GENOMIC DNA]</scope>
    <source>
        <strain evidence="2 3">HMF7616</strain>
    </source>
</reference>
<proteinExistence type="predicted"/>
<keyword evidence="1" id="KW-0472">Membrane</keyword>
<dbReference type="OrthoDB" id="755509at2"/>
<comment type="caution">
    <text evidence="2">The sequence shown here is derived from an EMBL/GenBank/DDBJ whole genome shotgun (WGS) entry which is preliminary data.</text>
</comment>
<name>A0A369QRD1_9BACT</name>
<evidence type="ECO:0000256" key="1">
    <source>
        <dbReference type="SAM" id="Phobius"/>
    </source>
</evidence>
<dbReference type="Proteomes" id="UP000253919">
    <property type="component" value="Unassembled WGS sequence"/>
</dbReference>
<gene>
    <name evidence="2" type="ORF">AHMF7616_04856</name>
</gene>
<protein>
    <submittedName>
        <fullName evidence="2">Uncharacterized protein</fullName>
    </submittedName>
</protein>
<accession>A0A369QRD1</accession>
<organism evidence="2 3">
    <name type="scientific">Adhaeribacter pallidiroseus</name>
    <dbReference type="NCBI Taxonomy" id="2072847"/>
    <lineage>
        <taxon>Bacteria</taxon>
        <taxon>Pseudomonadati</taxon>
        <taxon>Bacteroidota</taxon>
        <taxon>Cytophagia</taxon>
        <taxon>Cytophagales</taxon>
        <taxon>Hymenobacteraceae</taxon>
        <taxon>Adhaeribacter</taxon>
    </lineage>
</organism>
<evidence type="ECO:0000313" key="2">
    <source>
        <dbReference type="EMBL" id="RDC66225.1"/>
    </source>
</evidence>
<feature type="transmembrane region" description="Helical" evidence="1">
    <location>
        <begin position="7"/>
        <end position="30"/>
    </location>
</feature>
<dbReference type="AlphaFoldDB" id="A0A369QRD1"/>
<keyword evidence="1" id="KW-1133">Transmembrane helix</keyword>